<proteinExistence type="predicted"/>
<dbReference type="InParanoid" id="E9HT10"/>
<dbReference type="AlphaFoldDB" id="E9HT10"/>
<dbReference type="Proteomes" id="UP000000305">
    <property type="component" value="Unassembled WGS sequence"/>
</dbReference>
<name>E9HT10_DAPPU</name>
<dbReference type="HOGENOM" id="CLU_1200891_0_0_1"/>
<reference evidence="1 2" key="1">
    <citation type="journal article" date="2011" name="Science">
        <title>The ecoresponsive genome of Daphnia pulex.</title>
        <authorList>
            <person name="Colbourne J.K."/>
            <person name="Pfrender M.E."/>
            <person name="Gilbert D."/>
            <person name="Thomas W.K."/>
            <person name="Tucker A."/>
            <person name="Oakley T.H."/>
            <person name="Tokishita S."/>
            <person name="Aerts A."/>
            <person name="Arnold G.J."/>
            <person name="Basu M.K."/>
            <person name="Bauer D.J."/>
            <person name="Caceres C.E."/>
            <person name="Carmel L."/>
            <person name="Casola C."/>
            <person name="Choi J.H."/>
            <person name="Detter J.C."/>
            <person name="Dong Q."/>
            <person name="Dusheyko S."/>
            <person name="Eads B.D."/>
            <person name="Frohlich T."/>
            <person name="Geiler-Samerotte K.A."/>
            <person name="Gerlach D."/>
            <person name="Hatcher P."/>
            <person name="Jogdeo S."/>
            <person name="Krijgsveld J."/>
            <person name="Kriventseva E.V."/>
            <person name="Kultz D."/>
            <person name="Laforsch C."/>
            <person name="Lindquist E."/>
            <person name="Lopez J."/>
            <person name="Manak J.R."/>
            <person name="Muller J."/>
            <person name="Pangilinan J."/>
            <person name="Patwardhan R.P."/>
            <person name="Pitluck S."/>
            <person name="Pritham E.J."/>
            <person name="Rechtsteiner A."/>
            <person name="Rho M."/>
            <person name="Rogozin I.B."/>
            <person name="Sakarya O."/>
            <person name="Salamov A."/>
            <person name="Schaack S."/>
            <person name="Shapiro H."/>
            <person name="Shiga Y."/>
            <person name="Skalitzky C."/>
            <person name="Smith Z."/>
            <person name="Souvorov A."/>
            <person name="Sung W."/>
            <person name="Tang Z."/>
            <person name="Tsuchiya D."/>
            <person name="Tu H."/>
            <person name="Vos H."/>
            <person name="Wang M."/>
            <person name="Wolf Y.I."/>
            <person name="Yamagata H."/>
            <person name="Yamada T."/>
            <person name="Ye Y."/>
            <person name="Shaw J.R."/>
            <person name="Andrews J."/>
            <person name="Crease T.J."/>
            <person name="Tang H."/>
            <person name="Lucas S.M."/>
            <person name="Robertson H.M."/>
            <person name="Bork P."/>
            <person name="Koonin E.V."/>
            <person name="Zdobnov E.M."/>
            <person name="Grigoriev I.V."/>
            <person name="Lynch M."/>
            <person name="Boore J.L."/>
        </authorList>
    </citation>
    <scope>NUCLEOTIDE SEQUENCE [LARGE SCALE GENOMIC DNA]</scope>
</reference>
<organism evidence="1 2">
    <name type="scientific">Daphnia pulex</name>
    <name type="common">Water flea</name>
    <dbReference type="NCBI Taxonomy" id="6669"/>
    <lineage>
        <taxon>Eukaryota</taxon>
        <taxon>Metazoa</taxon>
        <taxon>Ecdysozoa</taxon>
        <taxon>Arthropoda</taxon>
        <taxon>Crustacea</taxon>
        <taxon>Branchiopoda</taxon>
        <taxon>Diplostraca</taxon>
        <taxon>Cladocera</taxon>
        <taxon>Anomopoda</taxon>
        <taxon>Daphniidae</taxon>
        <taxon>Daphnia</taxon>
    </lineage>
</organism>
<keyword evidence="2" id="KW-1185">Reference proteome</keyword>
<dbReference type="KEGG" id="dpx:DAPPUDRAFT_117545"/>
<dbReference type="EMBL" id="GL732762">
    <property type="protein sequence ID" value="EFX65121.1"/>
    <property type="molecule type" value="Genomic_DNA"/>
</dbReference>
<dbReference type="PhylomeDB" id="E9HT10"/>
<evidence type="ECO:0000313" key="2">
    <source>
        <dbReference type="Proteomes" id="UP000000305"/>
    </source>
</evidence>
<gene>
    <name evidence="1" type="ORF">DAPPUDRAFT_117545</name>
</gene>
<accession>E9HT10</accession>
<protein>
    <submittedName>
        <fullName evidence="1">Uncharacterized protein</fullName>
    </submittedName>
</protein>
<evidence type="ECO:0000313" key="1">
    <source>
        <dbReference type="EMBL" id="EFX65121.1"/>
    </source>
</evidence>
<sequence>MAGEIDYQVFQDMLADPRLEAVKNEILDNKYRDLPEEVLALKDKPKFVFDGYQKRYPPNFIGSRPLDHRMKCPGSLCSECPALNPNHLIFQGDTNCIAGRKLWKKFKLLLSLKWEDRKHPSVAQLPLQELISSTKWHVADDHMKGLSEIATSDKYLPFKIHEWYMNDDSLCEQCRKEGMPTTTRKLYPSIANIKPFPTLRRTYFQQLESMMEILFPLVIFRKSRRNTKILL</sequence>